<dbReference type="RefSeq" id="WP_379533915.1">
    <property type="nucleotide sequence ID" value="NZ_JBHSBI010000032.1"/>
</dbReference>
<evidence type="ECO:0000256" key="1">
    <source>
        <dbReference type="ARBA" id="ARBA00012513"/>
    </source>
</evidence>
<evidence type="ECO:0000256" key="2">
    <source>
        <dbReference type="ARBA" id="ARBA00022527"/>
    </source>
</evidence>
<dbReference type="InterPro" id="IPR000719">
    <property type="entry name" value="Prot_kinase_dom"/>
</dbReference>
<feature type="domain" description="Protein kinase" evidence="7">
    <location>
        <begin position="11"/>
        <end position="271"/>
    </location>
</feature>
<protein>
    <recommendedName>
        <fullName evidence="1">non-specific serine/threonine protein kinase</fullName>
        <ecNumber evidence="1">2.7.11.1</ecNumber>
    </recommendedName>
</protein>
<evidence type="ECO:0000256" key="6">
    <source>
        <dbReference type="ARBA" id="ARBA00022840"/>
    </source>
</evidence>
<dbReference type="SMART" id="SM00220">
    <property type="entry name" value="S_TKc"/>
    <property type="match status" value="1"/>
</dbReference>
<dbReference type="PANTHER" id="PTHR43289">
    <property type="entry name" value="MITOGEN-ACTIVATED PROTEIN KINASE KINASE KINASE 20-RELATED"/>
    <property type="match status" value="1"/>
</dbReference>
<keyword evidence="9" id="KW-1185">Reference proteome</keyword>
<keyword evidence="3 8" id="KW-0808">Transferase</keyword>
<dbReference type="EC" id="2.7.11.1" evidence="1"/>
<dbReference type="PROSITE" id="PS50011">
    <property type="entry name" value="PROTEIN_KINASE_DOM"/>
    <property type="match status" value="1"/>
</dbReference>
<comment type="caution">
    <text evidence="8">The sequence shown here is derived from an EMBL/GenBank/DDBJ whole genome shotgun (WGS) entry which is preliminary data.</text>
</comment>
<dbReference type="CDD" id="cd14014">
    <property type="entry name" value="STKc_PknB_like"/>
    <property type="match status" value="1"/>
</dbReference>
<dbReference type="Proteomes" id="UP001595851">
    <property type="component" value="Unassembled WGS sequence"/>
</dbReference>
<dbReference type="PROSITE" id="PS00108">
    <property type="entry name" value="PROTEIN_KINASE_ST"/>
    <property type="match status" value="1"/>
</dbReference>
<dbReference type="Gene3D" id="1.10.510.10">
    <property type="entry name" value="Transferase(Phosphotransferase) domain 1"/>
    <property type="match status" value="1"/>
</dbReference>
<reference evidence="9" key="1">
    <citation type="journal article" date="2019" name="Int. J. Syst. Evol. Microbiol.">
        <title>The Global Catalogue of Microorganisms (GCM) 10K type strain sequencing project: providing services to taxonomists for standard genome sequencing and annotation.</title>
        <authorList>
            <consortium name="The Broad Institute Genomics Platform"/>
            <consortium name="The Broad Institute Genome Sequencing Center for Infectious Disease"/>
            <person name="Wu L."/>
            <person name="Ma J."/>
        </authorList>
    </citation>
    <scope>NUCLEOTIDE SEQUENCE [LARGE SCALE GENOMIC DNA]</scope>
    <source>
        <strain evidence="9">TBRC 1276</strain>
    </source>
</reference>
<evidence type="ECO:0000313" key="9">
    <source>
        <dbReference type="Proteomes" id="UP001595851"/>
    </source>
</evidence>
<dbReference type="InterPro" id="IPR008271">
    <property type="entry name" value="Ser/Thr_kinase_AS"/>
</dbReference>
<evidence type="ECO:0000256" key="3">
    <source>
        <dbReference type="ARBA" id="ARBA00022679"/>
    </source>
</evidence>
<evidence type="ECO:0000256" key="5">
    <source>
        <dbReference type="ARBA" id="ARBA00022777"/>
    </source>
</evidence>
<dbReference type="PANTHER" id="PTHR43289:SF6">
    <property type="entry name" value="SERINE_THREONINE-PROTEIN KINASE NEKL-3"/>
    <property type="match status" value="1"/>
</dbReference>
<evidence type="ECO:0000256" key="4">
    <source>
        <dbReference type="ARBA" id="ARBA00022741"/>
    </source>
</evidence>
<gene>
    <name evidence="8" type="ORF">ACFOY2_43040</name>
</gene>
<proteinExistence type="predicted"/>
<dbReference type="EMBL" id="JBHSBI010000032">
    <property type="protein sequence ID" value="MFC4014065.1"/>
    <property type="molecule type" value="Genomic_DNA"/>
</dbReference>
<keyword evidence="4" id="KW-0547">Nucleotide-binding</keyword>
<evidence type="ECO:0000313" key="8">
    <source>
        <dbReference type="EMBL" id="MFC4014065.1"/>
    </source>
</evidence>
<accession>A0ABV8GME6</accession>
<dbReference type="Gene3D" id="3.30.200.20">
    <property type="entry name" value="Phosphorylase Kinase, domain 1"/>
    <property type="match status" value="1"/>
</dbReference>
<dbReference type="Pfam" id="PF00069">
    <property type="entry name" value="Pkinase"/>
    <property type="match status" value="1"/>
</dbReference>
<keyword evidence="5 8" id="KW-0418">Kinase</keyword>
<evidence type="ECO:0000259" key="7">
    <source>
        <dbReference type="PROSITE" id="PS50011"/>
    </source>
</evidence>
<dbReference type="SUPFAM" id="SSF56112">
    <property type="entry name" value="Protein kinase-like (PK-like)"/>
    <property type="match status" value="1"/>
</dbReference>
<keyword evidence="6" id="KW-0067">ATP-binding</keyword>
<organism evidence="8 9">
    <name type="scientific">Nonomuraea purpurea</name>
    <dbReference type="NCBI Taxonomy" id="1849276"/>
    <lineage>
        <taxon>Bacteria</taxon>
        <taxon>Bacillati</taxon>
        <taxon>Actinomycetota</taxon>
        <taxon>Actinomycetes</taxon>
        <taxon>Streptosporangiales</taxon>
        <taxon>Streptosporangiaceae</taxon>
        <taxon>Nonomuraea</taxon>
    </lineage>
</organism>
<dbReference type="GO" id="GO:0004674">
    <property type="term" value="F:protein serine/threonine kinase activity"/>
    <property type="evidence" value="ECO:0007669"/>
    <property type="project" value="UniProtKB-EC"/>
</dbReference>
<name>A0ABV8GME6_9ACTN</name>
<dbReference type="InterPro" id="IPR011009">
    <property type="entry name" value="Kinase-like_dom_sf"/>
</dbReference>
<keyword evidence="2" id="KW-0723">Serine/threonine-protein kinase</keyword>
<sequence>MRQGTTVGGRYRLVSCLVSGSMSEVWLALDLRLSRDVVLKRVLADTAEFSRLQAEGRALAAFNHPNVVTLYDTAQDAEESTFWLVMEYVPGGSLAERPHMTPQDAARAGAQIAGALAALHAKGIVHVDVKPANVILTEDGTVKLADFGAAYRAGGRETITPNGALSYTADYAAPEVIMGRPEPRSDVFSLAATVYALVADRPPRPGADEGDACISSWEAARGAIALTADVGPLDRLLREMLRPDPADRPSAEQARRRLAEIADPTRASPWRRPGARVVGGVSVLALVALAVPFGVSALNGRADEKPPGAPVPHATSLPSAAVTGAAALIGDPRSADPCAMTDAKALGKYGRTELDIDYGNFDRCDVIVQPPGGGAVDVQVDLDLDAPPEQVAPSRNVGMIGVIENPAESEVCRRTLVLPGVKDTTVRIVTDFETDGEADLCAMADDAATIAAKAFEHGPLKRRNPPLPTDSLAQHDACALLDPQALEVIPGIDATGPDIGFGGWDCSWDSTTSDTYVDLTFDRDQPPNAEEDGTAKRLNGYPVFVRPKGEGDETCLIQAVYRTYTDGRGRTAVEKVRIVVGGSRPMDRLCRMATALAGSATAQLRF</sequence>